<gene>
    <name evidence="1" type="ORF">DX116_00515</name>
</gene>
<dbReference type="InterPro" id="IPR042099">
    <property type="entry name" value="ANL_N_sf"/>
</dbReference>
<protein>
    <submittedName>
        <fullName evidence="1">TIGR03089 family protein</fullName>
    </submittedName>
</protein>
<evidence type="ECO:0000313" key="1">
    <source>
        <dbReference type="EMBL" id="REK72169.1"/>
    </source>
</evidence>
<organism evidence="1 2">
    <name type="scientific">Aeromicrobium endophyticum</name>
    <dbReference type="NCBI Taxonomy" id="2292704"/>
    <lineage>
        <taxon>Bacteria</taxon>
        <taxon>Bacillati</taxon>
        <taxon>Actinomycetota</taxon>
        <taxon>Actinomycetes</taxon>
        <taxon>Propionibacteriales</taxon>
        <taxon>Nocardioidaceae</taxon>
        <taxon>Aeromicrobium</taxon>
    </lineage>
</organism>
<comment type="caution">
    <text evidence="1">The sequence shown here is derived from an EMBL/GenBank/DDBJ whole genome shotgun (WGS) entry which is preliminary data.</text>
</comment>
<accession>A0A371P8B6</accession>
<dbReference type="OrthoDB" id="3396763at2"/>
<keyword evidence="2" id="KW-1185">Reference proteome</keyword>
<evidence type="ECO:0000313" key="2">
    <source>
        <dbReference type="Proteomes" id="UP000265581"/>
    </source>
</evidence>
<dbReference type="Gene3D" id="3.40.50.12780">
    <property type="entry name" value="N-terminal domain of ligase-like"/>
    <property type="match status" value="1"/>
</dbReference>
<reference evidence="1 2" key="1">
    <citation type="submission" date="2018-08" db="EMBL/GenBank/DDBJ databases">
        <title>Aeromicrobium sp. M2KJ-4, whole genome shotgun sequence.</title>
        <authorList>
            <person name="Tuo L."/>
        </authorList>
    </citation>
    <scope>NUCLEOTIDE SEQUENCE [LARGE SCALE GENOMIC DNA]</scope>
    <source>
        <strain evidence="1 2">M2KJ-4</strain>
    </source>
</reference>
<dbReference type="NCBIfam" id="TIGR03089">
    <property type="entry name" value="TIGR03089 family protein"/>
    <property type="match status" value="1"/>
</dbReference>
<sequence length="221" mass="23161">MRTLDQLLRAAADPSQPLVTYYDMATGERVELSTTTTANWVAKTSNFLVDELDVEPGARVRIGLPSHWLTMVWILSAWNVGAAIVDHDAAIGVSGPELRADEEHRLAASLRPLGGRFAEPPAGFVDLGAEVPGHGDHFVPLDPPAPETLAVDLGGVRRTHADVLASASPVRDRLVVVPGALTRDVDLLAGACLGGGSLVVVASATSEQMARVAQQEGGIPA</sequence>
<proteinExistence type="predicted"/>
<dbReference type="InterPro" id="IPR017523">
    <property type="entry name" value="Rv3268"/>
</dbReference>
<dbReference type="RefSeq" id="WP_119702303.1">
    <property type="nucleotide sequence ID" value="NZ_JBHSOI010000001.1"/>
</dbReference>
<dbReference type="SUPFAM" id="SSF56801">
    <property type="entry name" value="Acetyl-CoA synthetase-like"/>
    <property type="match status" value="1"/>
</dbReference>
<dbReference type="EMBL" id="QUBR01000001">
    <property type="protein sequence ID" value="REK72169.1"/>
    <property type="molecule type" value="Genomic_DNA"/>
</dbReference>
<name>A0A371P8B6_9ACTN</name>
<dbReference type="Proteomes" id="UP000265581">
    <property type="component" value="Unassembled WGS sequence"/>
</dbReference>
<dbReference type="AlphaFoldDB" id="A0A371P8B6"/>